<dbReference type="InterPro" id="IPR014729">
    <property type="entry name" value="Rossmann-like_a/b/a_fold"/>
</dbReference>
<dbReference type="EMBL" id="BLYJ01000026">
    <property type="protein sequence ID" value="GFO88824.1"/>
    <property type="molecule type" value="Genomic_DNA"/>
</dbReference>
<reference evidence="1 2" key="1">
    <citation type="submission" date="2020-06" db="EMBL/GenBank/DDBJ databases">
        <title>Characterization of fructooligosaccharide metabolism and fructooligosaccharide-degrading enzymes in human commensal butyrate producers.</title>
        <authorList>
            <person name="Tanno H."/>
            <person name="Fujii T."/>
            <person name="Hirano K."/>
            <person name="Maeno S."/>
            <person name="Tonozuka T."/>
            <person name="Sakamoto M."/>
            <person name="Ohkuma M."/>
            <person name="Tochio T."/>
            <person name="Endo A."/>
        </authorList>
    </citation>
    <scope>NUCLEOTIDE SEQUENCE [LARGE SCALE GENOMIC DNA]</scope>
    <source>
        <strain evidence="1 2">JCM 31056</strain>
    </source>
</reference>
<dbReference type="RefSeq" id="WP_188885802.1">
    <property type="nucleotide sequence ID" value="NZ_BLYJ01000026.1"/>
</dbReference>
<evidence type="ECO:0000313" key="2">
    <source>
        <dbReference type="Proteomes" id="UP000620147"/>
    </source>
</evidence>
<name>A0ABQ1E1I5_9FIRM</name>
<evidence type="ECO:0000313" key="1">
    <source>
        <dbReference type="EMBL" id="GFO88824.1"/>
    </source>
</evidence>
<sequence>MLYFHSWSGGKDSTASIILDHIHGLPPSKIIFSEVMFDRKREISGEPPEHIDFIRSKAKPLFEIWGYEVEIVRAEKDYLDLFYHVTQKSKIPERNGKYSGWLIGGKCSANRDLKIAPVRNYFKKLDLTGTDYTQYIGIALDEPKRLKRLKGSNRISLLARFGFTEQMAYDLCKEYGLLSPIYNFSRRGGCWFCPNQGYAELTHIKMEYPELWEELRKLNAEENVVSHGCKYGKTLEEVEAIIDGKIQNQRRGISV</sequence>
<accession>A0ABQ1E1I5</accession>
<protein>
    <submittedName>
        <fullName evidence="1">Reductase</fullName>
    </submittedName>
</protein>
<dbReference type="Proteomes" id="UP000620147">
    <property type="component" value="Unassembled WGS sequence"/>
</dbReference>
<comment type="caution">
    <text evidence="1">The sequence shown here is derived from an EMBL/GenBank/DDBJ whole genome shotgun (WGS) entry which is preliminary data.</text>
</comment>
<gene>
    <name evidence="1" type="ORF">BUFA31_19880</name>
</gene>
<organism evidence="1 2">
    <name type="scientific">Butyricicoccus faecihominis</name>
    <dbReference type="NCBI Taxonomy" id="1712515"/>
    <lineage>
        <taxon>Bacteria</taxon>
        <taxon>Bacillati</taxon>
        <taxon>Bacillota</taxon>
        <taxon>Clostridia</taxon>
        <taxon>Eubacteriales</taxon>
        <taxon>Butyricicoccaceae</taxon>
        <taxon>Butyricicoccus</taxon>
    </lineage>
</organism>
<proteinExistence type="predicted"/>
<dbReference type="SUPFAM" id="SSF52402">
    <property type="entry name" value="Adenine nucleotide alpha hydrolases-like"/>
    <property type="match status" value="1"/>
</dbReference>
<dbReference type="Gene3D" id="3.40.50.620">
    <property type="entry name" value="HUPs"/>
    <property type="match status" value="1"/>
</dbReference>
<keyword evidence="2" id="KW-1185">Reference proteome</keyword>